<evidence type="ECO:0000256" key="1">
    <source>
        <dbReference type="ARBA" id="ARBA00022771"/>
    </source>
</evidence>
<keyword evidence="1 3" id="KW-0863">Zinc-finger</keyword>
<keyword evidence="7" id="KW-1185">Reference proteome</keyword>
<protein>
    <recommendedName>
        <fullName evidence="5">RING-type domain-containing protein</fullName>
    </recommendedName>
</protein>
<proteinExistence type="predicted"/>
<feature type="region of interest" description="Disordered" evidence="4">
    <location>
        <begin position="148"/>
        <end position="177"/>
    </location>
</feature>
<organism evidence="6 7">
    <name type="scientific">Rotaria sordida</name>
    <dbReference type="NCBI Taxonomy" id="392033"/>
    <lineage>
        <taxon>Eukaryota</taxon>
        <taxon>Metazoa</taxon>
        <taxon>Spiralia</taxon>
        <taxon>Gnathifera</taxon>
        <taxon>Rotifera</taxon>
        <taxon>Eurotatoria</taxon>
        <taxon>Bdelloidea</taxon>
        <taxon>Philodinida</taxon>
        <taxon>Philodinidae</taxon>
        <taxon>Rotaria</taxon>
    </lineage>
</organism>
<gene>
    <name evidence="6" type="ORF">JXQ802_LOCUS22543</name>
</gene>
<feature type="compositionally biased region" description="Low complexity" evidence="4">
    <location>
        <begin position="461"/>
        <end position="476"/>
    </location>
</feature>
<dbReference type="SUPFAM" id="SSF57850">
    <property type="entry name" value="RING/U-box"/>
    <property type="match status" value="1"/>
</dbReference>
<dbReference type="AlphaFoldDB" id="A0A814TVG1"/>
<evidence type="ECO:0000256" key="3">
    <source>
        <dbReference type="PROSITE-ProRule" id="PRU00175"/>
    </source>
</evidence>
<name>A0A814TVG1_9BILA</name>
<evidence type="ECO:0000256" key="2">
    <source>
        <dbReference type="ARBA" id="ARBA00022833"/>
    </source>
</evidence>
<dbReference type="InterPro" id="IPR047153">
    <property type="entry name" value="TRIM45/56/19-like"/>
</dbReference>
<dbReference type="SMART" id="SM00184">
    <property type="entry name" value="RING"/>
    <property type="match status" value="1"/>
</dbReference>
<feature type="region of interest" description="Disordered" evidence="4">
    <location>
        <begin position="109"/>
        <end position="132"/>
    </location>
</feature>
<dbReference type="PANTHER" id="PTHR25462">
    <property type="entry name" value="BONUS, ISOFORM C-RELATED"/>
    <property type="match status" value="1"/>
</dbReference>
<evidence type="ECO:0000259" key="5">
    <source>
        <dbReference type="PROSITE" id="PS50089"/>
    </source>
</evidence>
<dbReference type="Gene3D" id="3.30.40.10">
    <property type="entry name" value="Zinc/RING finger domain, C3HC4 (zinc finger)"/>
    <property type="match status" value="1"/>
</dbReference>
<feature type="region of interest" description="Disordered" evidence="4">
    <location>
        <begin position="447"/>
        <end position="476"/>
    </location>
</feature>
<feature type="domain" description="RING-type" evidence="5">
    <location>
        <begin position="7"/>
        <end position="48"/>
    </location>
</feature>
<dbReference type="PANTHER" id="PTHR25462:SF296">
    <property type="entry name" value="MEIOTIC P26, ISOFORM F"/>
    <property type="match status" value="1"/>
</dbReference>
<reference evidence="6" key="1">
    <citation type="submission" date="2021-02" db="EMBL/GenBank/DDBJ databases">
        <authorList>
            <person name="Nowell W R."/>
        </authorList>
    </citation>
    <scope>NUCLEOTIDE SEQUENCE</scope>
</reference>
<dbReference type="InterPro" id="IPR001841">
    <property type="entry name" value="Znf_RING"/>
</dbReference>
<accession>A0A814TVG1</accession>
<dbReference type="EMBL" id="CAJNOL010000686">
    <property type="protein sequence ID" value="CAF1166368.1"/>
    <property type="molecule type" value="Genomic_DNA"/>
</dbReference>
<dbReference type="SUPFAM" id="SSF101908">
    <property type="entry name" value="Putative isomerase YbhE"/>
    <property type="match status" value="1"/>
</dbReference>
<comment type="caution">
    <text evidence="6">The sequence shown here is derived from an EMBL/GenBank/DDBJ whole genome shotgun (WGS) entry which is preliminary data.</text>
</comment>
<evidence type="ECO:0000313" key="7">
    <source>
        <dbReference type="Proteomes" id="UP000663870"/>
    </source>
</evidence>
<keyword evidence="2" id="KW-0862">Zinc</keyword>
<dbReference type="InterPro" id="IPR013083">
    <property type="entry name" value="Znf_RING/FYVE/PHD"/>
</dbReference>
<evidence type="ECO:0000256" key="4">
    <source>
        <dbReference type="SAM" id="MobiDB-lite"/>
    </source>
</evidence>
<dbReference type="Proteomes" id="UP000663870">
    <property type="component" value="Unassembled WGS sequence"/>
</dbReference>
<feature type="compositionally biased region" description="Low complexity" evidence="4">
    <location>
        <begin position="164"/>
        <end position="174"/>
    </location>
</feature>
<dbReference type="GO" id="GO:0008270">
    <property type="term" value="F:zinc ion binding"/>
    <property type="evidence" value="ECO:0007669"/>
    <property type="project" value="UniProtKB-KW"/>
</dbReference>
<keyword evidence="1 3" id="KW-0479">Metal-binding</keyword>
<dbReference type="PROSITE" id="PS50089">
    <property type="entry name" value="ZF_RING_2"/>
    <property type="match status" value="1"/>
</dbReference>
<evidence type="ECO:0000313" key="6">
    <source>
        <dbReference type="EMBL" id="CAF1166368.1"/>
    </source>
</evidence>
<feature type="compositionally biased region" description="Pro residues" evidence="4">
    <location>
        <begin position="112"/>
        <end position="132"/>
    </location>
</feature>
<sequence>MSNPENCPNCDNIYGNEPRKIPCGHIVCHKCCLDLFNKENNTLSCPVCYETHAFKSKNTFKKSLQQIAHSGFGKKTTTRELSFASTMPVEKASGAEKSANKEVKKAVANLPTAPPGAPPEISPISAPPHPPLSEPFVVTKAPSPMPLMPTKPTVMDGVPKITKQQQQQQQQQQQSTSNNTVLPSLLNTIVTPPPPPPSSSSSSVSDAVIARCHSCGNKCQVIVCEHCDHFVCLKCAEEHRTTTKIDTQELINKWHECKNKYNILLQKLNLYNRDRIQIESDLAAIGVAVEQRSRDAIQNVFDQRDSLISHINEYMEKEQTINSIKHNDLANEFRQMQNHLESAQNGEDIGSRTRDDFLRDIHELQNRMNKRHNLIETHILQIPTISRYERVPIQKLLGELHFNSHMMNGIPNRNIPSLLNNQSLPKQNGLLDYPSKPSITIIPKTLTRISSPSPPPPPPIASSTSSNNHVTTTTTANDITNIKPLMSGAYQNGTIDVFDEFRRMAAQIHQQFNAPYSKVINAASSIPLSTSDGIQNIDGIDKNSKRSLPKTKYQTPSTGSFTMQWKIEHTAVPNFLCMTPYPTPKIFILDKYGKVSVCSIPPKPTKPFESYSLFTNGTDELIESAAVSPRFLIIYARKKQDTMTGTMYFFNHECKSVLQNGIHQSIPVHHILCDQNANRLYCLDRMRCTIYYHTLPNNSNEIETYMKTRRDFTQFNTSYQASKMVQNDDILGFYERNDCTVHLYDKKTTEKFDDFKCEHFMDKFESWGIIAIRKDNNSLIFKVDERDDHDTANRQHIVYEVNRSTKQIISQIQLNSVFGMIIGPNNEVILGIRQTKDSGVIQSYIKK</sequence>